<reference evidence="2" key="1">
    <citation type="submission" date="2024-05" db="EMBL/GenBank/DDBJ databases">
        <title>30 novel species of actinomycetes from the DSMZ collection.</title>
        <authorList>
            <person name="Nouioui I."/>
        </authorList>
    </citation>
    <scope>NUCLEOTIDE SEQUENCE</scope>
    <source>
        <strain evidence="2">DSM 41014</strain>
    </source>
</reference>
<evidence type="ECO:0000256" key="1">
    <source>
        <dbReference type="SAM" id="MobiDB-lite"/>
    </source>
</evidence>
<dbReference type="EMBL" id="JAVRFF010000011">
    <property type="protein sequence ID" value="MDT0472800.1"/>
    <property type="molecule type" value="Genomic_DNA"/>
</dbReference>
<dbReference type="RefSeq" id="WP_311634948.1">
    <property type="nucleotide sequence ID" value="NZ_JAVRFF010000011.1"/>
</dbReference>
<feature type="region of interest" description="Disordered" evidence="1">
    <location>
        <begin position="175"/>
        <end position="198"/>
    </location>
</feature>
<accession>A0ABU2UI26</accession>
<name>A0ABU2UI26_9ACTN</name>
<feature type="compositionally biased region" description="Basic and acidic residues" evidence="1">
    <location>
        <begin position="178"/>
        <end position="189"/>
    </location>
</feature>
<proteinExistence type="predicted"/>
<protein>
    <submittedName>
        <fullName evidence="2">Uncharacterized protein</fullName>
    </submittedName>
</protein>
<evidence type="ECO:0000313" key="3">
    <source>
        <dbReference type="Proteomes" id="UP001180489"/>
    </source>
</evidence>
<evidence type="ECO:0000313" key="2">
    <source>
        <dbReference type="EMBL" id="MDT0472800.1"/>
    </source>
</evidence>
<gene>
    <name evidence="2" type="ORF">RM863_11760</name>
</gene>
<dbReference type="Proteomes" id="UP001180489">
    <property type="component" value="Unassembled WGS sequence"/>
</dbReference>
<keyword evidence="3" id="KW-1185">Reference proteome</keyword>
<sequence>MAIDWPKFTRIADSVAKKVALEYPGIDAEDIRQEILLFIVEKKSTYEKTDYPDGQLRLNFRKVAISYAGRERYRYIYHSAEYVYTSSEVRALFDAAFFQPEMWEKPPVKDDGISVTSGGACVALWDLDRAYASLSPADAEVIAKRYERGDSLSSAEAMRLTRAVDKITRFLNNKTVKRQTEAKHHDGPQRRPSLVPAN</sequence>
<comment type="caution">
    <text evidence="2">The sequence shown here is derived from an EMBL/GenBank/DDBJ whole genome shotgun (WGS) entry which is preliminary data.</text>
</comment>
<organism evidence="2 3">
    <name type="scientific">Streptomyces hintoniae</name>
    <dbReference type="NCBI Taxonomy" id="3075521"/>
    <lineage>
        <taxon>Bacteria</taxon>
        <taxon>Bacillati</taxon>
        <taxon>Actinomycetota</taxon>
        <taxon>Actinomycetes</taxon>
        <taxon>Kitasatosporales</taxon>
        <taxon>Streptomycetaceae</taxon>
        <taxon>Streptomyces</taxon>
    </lineage>
</organism>